<dbReference type="RefSeq" id="WP_028528188.1">
    <property type="nucleotide sequence ID" value="NZ_CABLBR010000008.1"/>
</dbReference>
<name>A0ABY5VFY5_9FIRM</name>
<keyword evidence="10" id="KW-0732">Signal</keyword>
<dbReference type="SUPFAM" id="SSF69360">
    <property type="entry name" value="Cell wall binding repeat"/>
    <property type="match status" value="2"/>
</dbReference>
<gene>
    <name evidence="12" type="ORF">NQ502_13525</name>
</gene>
<dbReference type="Gene3D" id="2.10.270.10">
    <property type="entry name" value="Cholin Binding"/>
    <property type="match status" value="7"/>
</dbReference>
<evidence type="ECO:0000256" key="10">
    <source>
        <dbReference type="SAM" id="SignalP"/>
    </source>
</evidence>
<evidence type="ECO:0000313" key="12">
    <source>
        <dbReference type="EMBL" id="UWP58398.1"/>
    </source>
</evidence>
<evidence type="ECO:0000313" key="13">
    <source>
        <dbReference type="Proteomes" id="UP001060164"/>
    </source>
</evidence>
<evidence type="ECO:0000256" key="9">
    <source>
        <dbReference type="SAM" id="MobiDB-lite"/>
    </source>
</evidence>
<dbReference type="Pfam" id="PF01473">
    <property type="entry name" value="Choline_bind_1"/>
    <property type="match status" value="5"/>
</dbReference>
<evidence type="ECO:0000256" key="5">
    <source>
        <dbReference type="ARBA" id="ARBA00022984"/>
    </source>
</evidence>
<evidence type="ECO:0000259" key="11">
    <source>
        <dbReference type="PROSITE" id="PS52029"/>
    </source>
</evidence>
<keyword evidence="2" id="KW-0808">Transferase</keyword>
<dbReference type="EMBL" id="CP102290">
    <property type="protein sequence ID" value="UWP58398.1"/>
    <property type="molecule type" value="Genomic_DNA"/>
</dbReference>
<feature type="domain" description="L,D-TPase catalytic" evidence="11">
    <location>
        <begin position="542"/>
        <end position="667"/>
    </location>
</feature>
<keyword evidence="3" id="KW-0677">Repeat</keyword>
<comment type="pathway">
    <text evidence="1 8">Cell wall biogenesis; peptidoglycan biosynthesis.</text>
</comment>
<dbReference type="InterPro" id="IPR038063">
    <property type="entry name" value="Transpep_catalytic_dom"/>
</dbReference>
<feature type="chain" id="PRO_5047312334" evidence="10">
    <location>
        <begin position="25"/>
        <end position="695"/>
    </location>
</feature>
<feature type="compositionally biased region" description="Polar residues" evidence="9">
    <location>
        <begin position="32"/>
        <end position="46"/>
    </location>
</feature>
<dbReference type="Proteomes" id="UP001060164">
    <property type="component" value="Chromosome"/>
</dbReference>
<feature type="repeat" description="Cell wall-binding" evidence="7">
    <location>
        <begin position="465"/>
        <end position="484"/>
    </location>
</feature>
<evidence type="ECO:0000256" key="1">
    <source>
        <dbReference type="ARBA" id="ARBA00004752"/>
    </source>
</evidence>
<feature type="region of interest" description="Disordered" evidence="9">
    <location>
        <begin position="32"/>
        <end position="111"/>
    </location>
</feature>
<evidence type="ECO:0000256" key="6">
    <source>
        <dbReference type="ARBA" id="ARBA00023316"/>
    </source>
</evidence>
<keyword evidence="5 8" id="KW-0573">Peptidoglycan synthesis</keyword>
<evidence type="ECO:0000256" key="2">
    <source>
        <dbReference type="ARBA" id="ARBA00022679"/>
    </source>
</evidence>
<evidence type="ECO:0000256" key="8">
    <source>
        <dbReference type="PROSITE-ProRule" id="PRU01373"/>
    </source>
</evidence>
<evidence type="ECO:0000256" key="4">
    <source>
        <dbReference type="ARBA" id="ARBA00022960"/>
    </source>
</evidence>
<keyword evidence="13" id="KW-1185">Reference proteome</keyword>
<sequence length="695" mass="76200">MKKKIIAIAACMCLSLGAFGVVYAAEGDPQSGSILQDEQESPSAESDSAVEDAIVPEVPPAEEPEVTEEPDATEEPDVTEEPEDTGDAEVIPVPVPDSGLDGNSAASADATQNTAALTGWQKVGEDWLYYGTTPGEEPVKGLQQDINGKTYFFDDAGILQTGFQTVNGTKYYFNPNGEEPSLGLGAMMKSVWVTEANKYYYLGEDGVPVSGEIKLIGSKRYAFDAEGRLLTGWQTIGNNNYYFQIGGDIGAKGQMYTGWKAMNGKVYYFQVGNADGNIGKMSTGWKAMNGKRYYFQVGGDAGSKGQMYTGWRTIGKNVYYLQMGGNIGEKGQLYTGFKTLNQKVFYFQKGNSDGNIGKMYTSWRTIDGQVFYFQQGGVKGVQGQMYTGWRGISGKVFYFKPTGAYGSKGARLTGWQTIGNKRFFFQRAGVVGNAGRLLTGWQNIDGKKYYLQETGAYGTKGQMAKNGWQKISNTWYYFQSNGTVKTGWLRDGSQWYYLKSNGAMATGWNYVDSYKYYFRPNSSGGPQGSLVQDVSSMVSGPYYATVDRVRNVVMIYKKEGNYQIPVKAMTCSVGLPGTETPAGTFNTTVKYRWKELMGPSWGQYATRIVGGVLFHSVAGSAPNPYALPAAEYNRLGSPASHGCVRLCVRDAKWIYDNCSIGMQVTIGDNLYLPFDKPATILIPPSQNWDPTDPNI</sequence>
<feature type="active site" description="Proton donor/acceptor" evidence="8">
    <location>
        <position position="615"/>
    </location>
</feature>
<accession>A0ABY5VFY5</accession>
<feature type="signal peptide" evidence="10">
    <location>
        <begin position="1"/>
        <end position="24"/>
    </location>
</feature>
<evidence type="ECO:0000256" key="7">
    <source>
        <dbReference type="PROSITE-ProRule" id="PRU00591"/>
    </source>
</evidence>
<feature type="repeat" description="Cell wall-binding" evidence="7">
    <location>
        <begin position="160"/>
        <end position="179"/>
    </location>
</feature>
<dbReference type="PROSITE" id="PS52029">
    <property type="entry name" value="LD_TPASE"/>
    <property type="match status" value="1"/>
</dbReference>
<dbReference type="InterPro" id="IPR018337">
    <property type="entry name" value="Cell_wall/Cho-bd_repeat"/>
</dbReference>
<dbReference type="CDD" id="cd16913">
    <property type="entry name" value="YkuD_like"/>
    <property type="match status" value="1"/>
</dbReference>
<dbReference type="Pfam" id="PF03734">
    <property type="entry name" value="YkuD"/>
    <property type="match status" value="1"/>
</dbReference>
<evidence type="ECO:0000256" key="3">
    <source>
        <dbReference type="ARBA" id="ARBA00022737"/>
    </source>
</evidence>
<dbReference type="Pfam" id="PF19127">
    <property type="entry name" value="Choline_bind_3"/>
    <property type="match status" value="1"/>
</dbReference>
<protein>
    <submittedName>
        <fullName evidence="12">L,D-transpeptidase family protein</fullName>
    </submittedName>
</protein>
<dbReference type="PANTHER" id="PTHR30582">
    <property type="entry name" value="L,D-TRANSPEPTIDASE"/>
    <property type="match status" value="1"/>
</dbReference>
<dbReference type="PROSITE" id="PS51170">
    <property type="entry name" value="CW"/>
    <property type="match status" value="4"/>
</dbReference>
<dbReference type="InterPro" id="IPR050979">
    <property type="entry name" value="LD-transpeptidase"/>
</dbReference>
<feature type="repeat" description="Cell wall-binding" evidence="7">
    <location>
        <begin position="485"/>
        <end position="504"/>
    </location>
</feature>
<dbReference type="PANTHER" id="PTHR30582:SF2">
    <property type="entry name" value="L,D-TRANSPEPTIDASE YCIB-RELATED"/>
    <property type="match status" value="1"/>
</dbReference>
<feature type="repeat" description="Cell wall-binding" evidence="7">
    <location>
        <begin position="438"/>
        <end position="457"/>
    </location>
</feature>
<keyword evidence="4 8" id="KW-0133">Cell shape</keyword>
<keyword evidence="6 8" id="KW-0961">Cell wall biogenesis/degradation</keyword>
<reference evidence="12" key="1">
    <citation type="journal article" date="2022" name="Cell">
        <title>Design, construction, and in vivo augmentation of a complex gut microbiome.</title>
        <authorList>
            <person name="Cheng A.G."/>
            <person name="Ho P.Y."/>
            <person name="Aranda-Diaz A."/>
            <person name="Jain S."/>
            <person name="Yu F.B."/>
            <person name="Meng X."/>
            <person name="Wang M."/>
            <person name="Iakiviak M."/>
            <person name="Nagashima K."/>
            <person name="Zhao A."/>
            <person name="Murugkar P."/>
            <person name="Patil A."/>
            <person name="Atabakhsh K."/>
            <person name="Weakley A."/>
            <person name="Yan J."/>
            <person name="Brumbaugh A.R."/>
            <person name="Higginbottom S."/>
            <person name="Dimas A."/>
            <person name="Shiver A.L."/>
            <person name="Deutschbauer A."/>
            <person name="Neff N."/>
            <person name="Sonnenburg J.L."/>
            <person name="Huang K.C."/>
            <person name="Fischbach M.A."/>
        </authorList>
    </citation>
    <scope>NUCLEOTIDE SEQUENCE</scope>
    <source>
        <strain evidence="12">DSM 19829</strain>
    </source>
</reference>
<feature type="active site" description="Nucleophile" evidence="8">
    <location>
        <position position="643"/>
    </location>
</feature>
<dbReference type="Gene3D" id="2.40.440.10">
    <property type="entry name" value="L,D-transpeptidase catalytic domain-like"/>
    <property type="match status" value="1"/>
</dbReference>
<dbReference type="InterPro" id="IPR005490">
    <property type="entry name" value="LD_TPept_cat_dom"/>
</dbReference>
<feature type="compositionally biased region" description="Acidic residues" evidence="9">
    <location>
        <begin position="60"/>
        <end position="87"/>
    </location>
</feature>
<organism evidence="12 13">
    <name type="scientific">Ruminococcus gauvreauii</name>
    <dbReference type="NCBI Taxonomy" id="438033"/>
    <lineage>
        <taxon>Bacteria</taxon>
        <taxon>Bacillati</taxon>
        <taxon>Bacillota</taxon>
        <taxon>Clostridia</taxon>
        <taxon>Eubacteriales</taxon>
        <taxon>Oscillospiraceae</taxon>
        <taxon>Ruminococcus</taxon>
    </lineage>
</organism>
<proteinExistence type="predicted"/>
<dbReference type="SUPFAM" id="SSF141523">
    <property type="entry name" value="L,D-transpeptidase catalytic domain-like"/>
    <property type="match status" value="1"/>
</dbReference>